<organism evidence="2">
    <name type="scientific">Brassica cretica</name>
    <name type="common">Mustard</name>
    <dbReference type="NCBI Taxonomy" id="69181"/>
    <lineage>
        <taxon>Eukaryota</taxon>
        <taxon>Viridiplantae</taxon>
        <taxon>Streptophyta</taxon>
        <taxon>Embryophyta</taxon>
        <taxon>Tracheophyta</taxon>
        <taxon>Spermatophyta</taxon>
        <taxon>Magnoliopsida</taxon>
        <taxon>eudicotyledons</taxon>
        <taxon>Gunneridae</taxon>
        <taxon>Pentapetalae</taxon>
        <taxon>rosids</taxon>
        <taxon>malvids</taxon>
        <taxon>Brassicales</taxon>
        <taxon>Brassicaceae</taxon>
        <taxon>Brassiceae</taxon>
        <taxon>Brassica</taxon>
    </lineage>
</organism>
<feature type="compositionally biased region" description="Basic and acidic residues" evidence="1">
    <location>
        <begin position="1"/>
        <end position="13"/>
    </location>
</feature>
<feature type="region of interest" description="Disordered" evidence="1">
    <location>
        <begin position="1"/>
        <end position="45"/>
    </location>
</feature>
<protein>
    <submittedName>
        <fullName evidence="2">Uncharacterized protein</fullName>
    </submittedName>
</protein>
<comment type="caution">
    <text evidence="2">The sequence shown here is derived from an EMBL/GenBank/DDBJ whole genome shotgun (WGS) entry which is preliminary data.</text>
</comment>
<proteinExistence type="predicted"/>
<evidence type="ECO:0000256" key="1">
    <source>
        <dbReference type="SAM" id="MobiDB-lite"/>
    </source>
</evidence>
<dbReference type="AlphaFoldDB" id="A0A8S9K742"/>
<evidence type="ECO:0000313" key="2">
    <source>
        <dbReference type="EMBL" id="KAF2589458.1"/>
    </source>
</evidence>
<sequence length="127" mass="15127">MRERKDYEVERVNLDPSGQSDHLDEDIDVHPRRTRSRVNQLDSSFEKPMTEEEENFFWANKKNLPRNSPESLVENTDRLGKLLTCRAEIDRLLEEAQKILFTARIIETKVSDPGKIKIPYLRWYHRS</sequence>
<gene>
    <name evidence="2" type="ORF">F2Q70_00039290</name>
</gene>
<dbReference type="EMBL" id="QGKY02000190">
    <property type="protein sequence ID" value="KAF2589458.1"/>
    <property type="molecule type" value="Genomic_DNA"/>
</dbReference>
<accession>A0A8S9K742</accession>
<name>A0A8S9K742_BRACR</name>
<reference evidence="2" key="1">
    <citation type="submission" date="2019-12" db="EMBL/GenBank/DDBJ databases">
        <title>Genome sequencing and annotation of Brassica cretica.</title>
        <authorList>
            <person name="Studholme D.J."/>
            <person name="Sarris P.F."/>
        </authorList>
    </citation>
    <scope>NUCLEOTIDE SEQUENCE</scope>
    <source>
        <strain evidence="2">PFS-102/07</strain>
        <tissue evidence="2">Leaf</tissue>
    </source>
</reference>